<dbReference type="PANTHER" id="PTHR46766:SF1">
    <property type="entry name" value="GLUTAMINE-RICH PROTEIN 2"/>
    <property type="match status" value="1"/>
</dbReference>
<dbReference type="AlphaFoldDB" id="A0A7I9Z4L9"/>
<dbReference type="Gene3D" id="1.20.1260.20">
    <property type="entry name" value="PPE superfamily"/>
    <property type="match status" value="1"/>
</dbReference>
<dbReference type="EMBL" id="BLLA01000001">
    <property type="protein sequence ID" value="GFG95819.1"/>
    <property type="molecule type" value="Genomic_DNA"/>
</dbReference>
<dbReference type="InterPro" id="IPR038332">
    <property type="entry name" value="PPE_sf"/>
</dbReference>
<dbReference type="InterPro" id="IPR000030">
    <property type="entry name" value="PPE_dom"/>
</dbReference>
<evidence type="ECO:0000313" key="6">
    <source>
        <dbReference type="Proteomes" id="UP000465301"/>
    </source>
</evidence>
<reference evidence="5 6" key="1">
    <citation type="journal article" date="2019" name="Emerg. Microbes Infect.">
        <title>Comprehensive subspecies identification of 175 nontuberculous mycobacteria species based on 7547 genomic profiles.</title>
        <authorList>
            <person name="Matsumoto Y."/>
            <person name="Kinjo T."/>
            <person name="Motooka D."/>
            <person name="Nabeya D."/>
            <person name="Jung N."/>
            <person name="Uechi K."/>
            <person name="Horii T."/>
            <person name="Iida T."/>
            <person name="Fujita J."/>
            <person name="Nakamura S."/>
        </authorList>
    </citation>
    <scope>NUCLEOTIDE SEQUENCE [LARGE SCALE GENOMIC DNA]</scope>
    <source>
        <strain evidence="5 6">JCM 30726</strain>
    </source>
</reference>
<organism evidence="5 6">
    <name type="scientific">Mycobacterium timonense</name>
    <dbReference type="NCBI Taxonomy" id="701043"/>
    <lineage>
        <taxon>Bacteria</taxon>
        <taxon>Bacillati</taxon>
        <taxon>Actinomycetota</taxon>
        <taxon>Actinomycetes</taxon>
        <taxon>Mycobacteriales</taxon>
        <taxon>Mycobacteriaceae</taxon>
        <taxon>Mycobacterium</taxon>
        <taxon>Mycobacterium avium complex (MAC)</taxon>
    </lineage>
</organism>
<dbReference type="RefSeq" id="WP_163707983.1">
    <property type="nucleotide sequence ID" value="NZ_BLLA01000001.1"/>
</dbReference>
<evidence type="ECO:0000259" key="3">
    <source>
        <dbReference type="Pfam" id="PF00823"/>
    </source>
</evidence>
<evidence type="ECO:0000313" key="5">
    <source>
        <dbReference type="EMBL" id="GFG95819.1"/>
    </source>
</evidence>
<sequence length="328" mass="33604">MSFGELPPEINSGRMHSGPGSASLSRAAEAWDEMAARLYEIAESYGSAASMLFKARQQSAEMAVAASAVSYTGWLNAIAARAQQTACQAKASVDAFESALAAVVPLAVIAANGALRMSLATANCLAQNSPAIADIDGVYERMWAQDVDAMYTYAAASQAAATLTPFDSPPAAGSGEHDAAVAEPSGAWRLIAAPQVVSAGGHVLPVIPRALGALSRSPITTFDTSLSAVTSALSRLGSLSAPSDFAINHLSSLNKTASLSRAAALLLLPRASGVGGVKPLVTARLGRATSIGTLSVPQSWSTAAIPRHADVEPSDGDYLVIDPSNLLW</sequence>
<feature type="domain" description="PPE family C-terminal" evidence="4">
    <location>
        <begin position="282"/>
        <end position="305"/>
    </location>
</feature>
<feature type="domain" description="PPE" evidence="3">
    <location>
        <begin position="3"/>
        <end position="163"/>
    </location>
</feature>
<dbReference type="GO" id="GO:0052572">
    <property type="term" value="P:response to host immune response"/>
    <property type="evidence" value="ECO:0007669"/>
    <property type="project" value="TreeGrafter"/>
</dbReference>
<keyword evidence="6" id="KW-1185">Reference proteome</keyword>
<dbReference type="PANTHER" id="PTHR46766">
    <property type="entry name" value="GLUTAMINE-RICH PROTEIN 2"/>
    <property type="match status" value="1"/>
</dbReference>
<gene>
    <name evidence="5" type="primary">PPE32_2</name>
    <name evidence="5" type="ORF">MTIM_16980</name>
</gene>
<dbReference type="Proteomes" id="UP000465301">
    <property type="component" value="Unassembled WGS sequence"/>
</dbReference>
<accession>A0A7I9Z4L9</accession>
<evidence type="ECO:0000259" key="4">
    <source>
        <dbReference type="Pfam" id="PF12484"/>
    </source>
</evidence>
<dbReference type="Pfam" id="PF12484">
    <property type="entry name" value="PPE-SVP"/>
    <property type="match status" value="1"/>
</dbReference>
<protein>
    <submittedName>
        <fullName evidence="5">Putative PPE family protein PPE32</fullName>
    </submittedName>
</protein>
<comment type="caution">
    <text evidence="5">The sequence shown here is derived from an EMBL/GenBank/DDBJ whole genome shotgun (WGS) entry which is preliminary data.</text>
</comment>
<proteinExistence type="inferred from homology"/>
<evidence type="ECO:0000256" key="2">
    <source>
        <dbReference type="SAM" id="MobiDB-lite"/>
    </source>
</evidence>
<comment type="similarity">
    <text evidence="1">Belongs to the mycobacterial PPE family.</text>
</comment>
<dbReference type="Pfam" id="PF00823">
    <property type="entry name" value="PPE"/>
    <property type="match status" value="1"/>
</dbReference>
<name>A0A7I9Z4L9_9MYCO</name>
<dbReference type="SUPFAM" id="SSF140459">
    <property type="entry name" value="PE/PPE dimer-like"/>
    <property type="match status" value="1"/>
</dbReference>
<evidence type="ECO:0000256" key="1">
    <source>
        <dbReference type="ARBA" id="ARBA00010652"/>
    </source>
</evidence>
<feature type="region of interest" description="Disordered" evidence="2">
    <location>
        <begin position="1"/>
        <end position="22"/>
    </location>
</feature>
<dbReference type="InterPro" id="IPR022171">
    <property type="entry name" value="PPE_C"/>
</dbReference>